<feature type="domain" description="Bulb-type lectin" evidence="2">
    <location>
        <begin position="687"/>
        <end position="806"/>
    </location>
</feature>
<evidence type="ECO:0000259" key="2">
    <source>
        <dbReference type="PROSITE" id="PS50927"/>
    </source>
</evidence>
<feature type="chain" id="PRO_5012073520" evidence="1">
    <location>
        <begin position="17"/>
        <end position="1122"/>
    </location>
</feature>
<organism evidence="3 4">
    <name type="scientific">Symbiodinium microadriaticum</name>
    <name type="common">Dinoflagellate</name>
    <name type="synonym">Zooxanthella microadriatica</name>
    <dbReference type="NCBI Taxonomy" id="2951"/>
    <lineage>
        <taxon>Eukaryota</taxon>
        <taxon>Sar</taxon>
        <taxon>Alveolata</taxon>
        <taxon>Dinophyceae</taxon>
        <taxon>Suessiales</taxon>
        <taxon>Symbiodiniaceae</taxon>
        <taxon>Symbiodinium</taxon>
    </lineage>
</organism>
<dbReference type="SMART" id="SM00108">
    <property type="entry name" value="B_lectin"/>
    <property type="match status" value="2"/>
</dbReference>
<name>A0A1Q9CF87_SYMMI</name>
<dbReference type="InterPro" id="IPR036426">
    <property type="entry name" value="Bulb-type_lectin_dom_sf"/>
</dbReference>
<dbReference type="SUPFAM" id="SSF53335">
    <property type="entry name" value="S-adenosyl-L-methionine-dependent methyltransferases"/>
    <property type="match status" value="1"/>
</dbReference>
<dbReference type="SUPFAM" id="SSF51110">
    <property type="entry name" value="alpha-D-mannose-specific plant lectins"/>
    <property type="match status" value="2"/>
</dbReference>
<accession>A0A1Q9CF87</accession>
<dbReference type="PANTHER" id="PTHR43036">
    <property type="entry name" value="OSJNBB0011N17.9 PROTEIN"/>
    <property type="match status" value="1"/>
</dbReference>
<evidence type="ECO:0000313" key="3">
    <source>
        <dbReference type="EMBL" id="OLP81604.1"/>
    </source>
</evidence>
<dbReference type="Pfam" id="PF03945">
    <property type="entry name" value="Endotoxin_N"/>
    <property type="match status" value="1"/>
</dbReference>
<keyword evidence="3" id="KW-0430">Lectin</keyword>
<feature type="signal peptide" evidence="1">
    <location>
        <begin position="1"/>
        <end position="16"/>
    </location>
</feature>
<dbReference type="GO" id="GO:0001907">
    <property type="term" value="P:symbiont-mediated killing of host cell"/>
    <property type="evidence" value="ECO:0007669"/>
    <property type="project" value="InterPro"/>
</dbReference>
<feature type="domain" description="Bulb-type lectin" evidence="2">
    <location>
        <begin position="562"/>
        <end position="678"/>
    </location>
</feature>
<evidence type="ECO:0000256" key="1">
    <source>
        <dbReference type="SAM" id="SignalP"/>
    </source>
</evidence>
<protein>
    <submittedName>
        <fullName evidence="3">Mannose-specific lectin</fullName>
    </submittedName>
</protein>
<dbReference type="GO" id="GO:0090729">
    <property type="term" value="F:toxin activity"/>
    <property type="evidence" value="ECO:0007669"/>
    <property type="project" value="InterPro"/>
</dbReference>
<dbReference type="GO" id="GO:0030246">
    <property type="term" value="F:carbohydrate binding"/>
    <property type="evidence" value="ECO:0007669"/>
    <property type="project" value="UniProtKB-KW"/>
</dbReference>
<dbReference type="OrthoDB" id="1884773at2759"/>
<dbReference type="InterPro" id="IPR036716">
    <property type="entry name" value="Pest_crys_N_sf"/>
</dbReference>
<proteinExistence type="predicted"/>
<dbReference type="InterPro" id="IPR005639">
    <property type="entry name" value="Pest_crys_dom_I"/>
</dbReference>
<dbReference type="Proteomes" id="UP000186817">
    <property type="component" value="Unassembled WGS sequence"/>
</dbReference>
<dbReference type="Gene3D" id="2.90.10.10">
    <property type="entry name" value="Bulb-type lectin domain"/>
    <property type="match status" value="3"/>
</dbReference>
<dbReference type="SUPFAM" id="SSF56849">
    <property type="entry name" value="delta-Endotoxin (insectocide), N-terminal domain"/>
    <property type="match status" value="1"/>
</dbReference>
<keyword evidence="1" id="KW-0732">Signal</keyword>
<dbReference type="Gene3D" id="1.20.190.10">
    <property type="entry name" value="Pesticidal crystal protein, N-terminal domain"/>
    <property type="match status" value="1"/>
</dbReference>
<dbReference type="InterPro" id="IPR001480">
    <property type="entry name" value="Bulb-type_lectin_dom"/>
</dbReference>
<dbReference type="PANTHER" id="PTHR43036:SF2">
    <property type="entry name" value="OS04G0481300 PROTEIN"/>
    <property type="match status" value="1"/>
</dbReference>
<dbReference type="PROSITE" id="PS50927">
    <property type="entry name" value="BULB_LECTIN"/>
    <property type="match status" value="2"/>
</dbReference>
<gene>
    <name evidence="3" type="primary">dfa</name>
    <name evidence="3" type="ORF">AK812_SmicGene37840</name>
</gene>
<dbReference type="EMBL" id="LSRX01001265">
    <property type="protein sequence ID" value="OLP81604.1"/>
    <property type="molecule type" value="Genomic_DNA"/>
</dbReference>
<reference evidence="3 4" key="1">
    <citation type="submission" date="2016-02" db="EMBL/GenBank/DDBJ databases">
        <title>Genome analysis of coral dinoflagellate symbionts highlights evolutionary adaptations to a symbiotic lifestyle.</title>
        <authorList>
            <person name="Aranda M."/>
            <person name="Li Y."/>
            <person name="Liew Y.J."/>
            <person name="Baumgarten S."/>
            <person name="Simakov O."/>
            <person name="Wilson M."/>
            <person name="Piel J."/>
            <person name="Ashoor H."/>
            <person name="Bougouffa S."/>
            <person name="Bajic V.B."/>
            <person name="Ryu T."/>
            <person name="Ravasi T."/>
            <person name="Bayer T."/>
            <person name="Micklem G."/>
            <person name="Kim H."/>
            <person name="Bhak J."/>
            <person name="Lajeunesse T.C."/>
            <person name="Voolstra C.R."/>
        </authorList>
    </citation>
    <scope>NUCLEOTIDE SEQUENCE [LARGE SCALE GENOMIC DNA]</scope>
    <source>
        <strain evidence="3 4">CCMP2467</strain>
    </source>
</reference>
<comment type="caution">
    <text evidence="3">The sequence shown here is derived from an EMBL/GenBank/DDBJ whole genome shotgun (WGS) entry which is preliminary data.</text>
</comment>
<dbReference type="InterPro" id="IPR029063">
    <property type="entry name" value="SAM-dependent_MTases_sf"/>
</dbReference>
<keyword evidence="4" id="KW-1185">Reference proteome</keyword>
<dbReference type="Gene3D" id="3.40.50.150">
    <property type="entry name" value="Vaccinia Virus protein VP39"/>
    <property type="match status" value="1"/>
</dbReference>
<sequence>MAFFSAIFALLQLRAASQMAPTEACLTAEQPLLLQMGRKVELNMGATSSCVCSSIIDVTALQILQESLRHQAPANVGADVETALSYVSGQVESEYAKIADDEIIIGEEDGNWLTRLEKIGEAVVLTAVDDIPLVGGVLSNLLSLVWPSSDDEYDIWALIIGEVKELVDVAILEFELSEREGDFLGLRRDLTRYTRANTITEKGNDLTVALAKVEDLIAHLTISTNKYQLLPLTIVAATIHCSILKERITNGQSLYGMQDPSWDYALQAAVSYYQSFFNFSYDLWKDWRKTKIEKSTSQTSPRRRRCCTGCDMTVTDELTNNKYSLHWSNNDDICDTIAEMTKSRILNEACGYMAKALQPIMYLQRYIPGMESAKVQVLPAVEQVSVGPYAAVTQDTEDGTEVKYNSDTLWYANEDGKSGDITTTGVWAFNVVDSFRLQFSDGGEERGGSSTGGTENSYDLADKYITAVTMHFRDPSSFYPSGEVVKMSLSFSDGSSTGILGGKSPVIVANPVGMTATVSDDASYKMVGAKLGSSKDGYFGYLEATFQFVELDLWQSVASAVSSNLTTGDTLEKNQALQSPNGQYKLLVEETGNVAIYNLYDRKTWETDTAGQCTDDTPFLTLQEDGNLVLYCGTTTQAIWATGTEDTARQHCRVAALEVTGYFSLYNVPDLAGVWSSSGKIPVGFGRSNLTSPHVLFPGMRLVQKTFYDFTLSVSEGGNVTLKDWSNEQDLWSTGTSCDAAPTEIEFKMQEDGNLVLYCDGAVVFATDTADTSLEAEAGVNTLLLEASGNLKIINKRGESTWSSGTQVAYKSFCRPLAVVISSIINTIDIVDITYTYYHDITMICIIILSVLRIFMLMRMCPRPGALRNYYRTQFRAGAAVLDLCSSWISHFPEDLSLGRAVGIGLNAQELARNRQLTEWLRQDLNQDPGLHFADETFDFVVNVVSVDYLVLPLQAKDRDVSAWASVELRGVQFINVQRPFSRWGGFAEVEMKMLQPIVVKDVMLQTLVAMKSTSTDAFELLEAVDYATSSISDVDMEVFQEIRRVLRPGGLAIMSFSNRFFATKAIKLWLEIGERQRCQVVSWYFKFAGFHEIHAQELSNGRGDPLYVVQGRRPVPHHTEL</sequence>
<evidence type="ECO:0000313" key="4">
    <source>
        <dbReference type="Proteomes" id="UP000186817"/>
    </source>
</evidence>
<dbReference type="AlphaFoldDB" id="A0A1Q9CF87"/>